<keyword evidence="1" id="KW-0732">Signal</keyword>
<sequence>MVAVGAVCLVFWQVSSFGAAMVDVGVRGRNMLGTTFIAVFETAIYASAREVESFVVGSRWIVDPEGARGLLRQTTDSTLGARALCASSMTLWIATWLHVPCLPLDMQSVSGALNETAIDLDSWSDISEILLPYVNYFQLATMPLQAKQAQIQHNDVQFH</sequence>
<evidence type="ECO:0000313" key="3">
    <source>
        <dbReference type="Proteomes" id="UP000054266"/>
    </source>
</evidence>
<dbReference type="Proteomes" id="UP000054266">
    <property type="component" value="Unassembled WGS sequence"/>
</dbReference>
<organism evidence="2 3">
    <name type="scientific">Phialophora macrospora</name>
    <dbReference type="NCBI Taxonomy" id="1851006"/>
    <lineage>
        <taxon>Eukaryota</taxon>
        <taxon>Fungi</taxon>
        <taxon>Dikarya</taxon>
        <taxon>Ascomycota</taxon>
        <taxon>Pezizomycotina</taxon>
        <taxon>Eurotiomycetes</taxon>
        <taxon>Chaetothyriomycetidae</taxon>
        <taxon>Chaetothyriales</taxon>
        <taxon>Herpotrichiellaceae</taxon>
        <taxon>Phialophora</taxon>
    </lineage>
</organism>
<protein>
    <submittedName>
        <fullName evidence="2">Uncharacterized protein</fullName>
    </submittedName>
</protein>
<gene>
    <name evidence="2" type="ORF">PV04_10340</name>
</gene>
<feature type="chain" id="PRO_5002241885" evidence="1">
    <location>
        <begin position="21"/>
        <end position="159"/>
    </location>
</feature>
<dbReference type="EMBL" id="KN846962">
    <property type="protein sequence ID" value="KIW63503.1"/>
    <property type="molecule type" value="Genomic_DNA"/>
</dbReference>
<evidence type="ECO:0000313" key="2">
    <source>
        <dbReference type="EMBL" id="KIW63503.1"/>
    </source>
</evidence>
<keyword evidence="3" id="KW-1185">Reference proteome</keyword>
<evidence type="ECO:0000256" key="1">
    <source>
        <dbReference type="SAM" id="SignalP"/>
    </source>
</evidence>
<accession>A0A0D2F6H0</accession>
<dbReference type="HOGENOM" id="CLU_1660514_0_0_1"/>
<feature type="signal peptide" evidence="1">
    <location>
        <begin position="1"/>
        <end position="20"/>
    </location>
</feature>
<name>A0A0D2F6H0_9EURO</name>
<dbReference type="AlphaFoldDB" id="A0A0D2F6H0"/>
<proteinExistence type="predicted"/>
<reference evidence="2 3" key="1">
    <citation type="submission" date="2015-01" db="EMBL/GenBank/DDBJ databases">
        <title>The Genome Sequence of Capronia semiimmersa CBS27337.</title>
        <authorList>
            <consortium name="The Broad Institute Genomics Platform"/>
            <person name="Cuomo C."/>
            <person name="de Hoog S."/>
            <person name="Gorbushina A."/>
            <person name="Stielow B."/>
            <person name="Teixiera M."/>
            <person name="Abouelleil A."/>
            <person name="Chapman S.B."/>
            <person name="Priest M."/>
            <person name="Young S.K."/>
            <person name="Wortman J."/>
            <person name="Nusbaum C."/>
            <person name="Birren B."/>
        </authorList>
    </citation>
    <scope>NUCLEOTIDE SEQUENCE [LARGE SCALE GENOMIC DNA]</scope>
    <source>
        <strain evidence="2 3">CBS 27337</strain>
    </source>
</reference>